<dbReference type="InterPro" id="IPR017871">
    <property type="entry name" value="ABC_transporter-like_CS"/>
</dbReference>
<feature type="domain" description="ABC transporter" evidence="6">
    <location>
        <begin position="2"/>
        <end position="218"/>
    </location>
</feature>
<keyword evidence="3" id="KW-0547">Nucleotide-binding</keyword>
<keyword evidence="5" id="KW-0029">Amino-acid transport</keyword>
<dbReference type="InterPro" id="IPR003593">
    <property type="entry name" value="AAA+_ATPase"/>
</dbReference>
<dbReference type="RefSeq" id="WP_390259083.1">
    <property type="nucleotide sequence ID" value="NZ_JBHUGH010000002.1"/>
</dbReference>
<proteinExistence type="inferred from homology"/>
<keyword evidence="2" id="KW-0813">Transport</keyword>
<dbReference type="GO" id="GO:0005524">
    <property type="term" value="F:ATP binding"/>
    <property type="evidence" value="ECO:0007669"/>
    <property type="project" value="UniProtKB-KW"/>
</dbReference>
<evidence type="ECO:0000259" key="6">
    <source>
        <dbReference type="PROSITE" id="PS50893"/>
    </source>
</evidence>
<dbReference type="PROSITE" id="PS50893">
    <property type="entry name" value="ABC_TRANSPORTER_2"/>
    <property type="match status" value="1"/>
</dbReference>
<dbReference type="InterPro" id="IPR003439">
    <property type="entry name" value="ABC_transporter-like_ATP-bd"/>
</dbReference>
<dbReference type="PANTHER" id="PTHR43820:SF4">
    <property type="entry name" value="HIGH-AFFINITY BRANCHED-CHAIN AMINO ACID TRANSPORT ATP-BINDING PROTEIN LIVF"/>
    <property type="match status" value="1"/>
</dbReference>
<evidence type="ECO:0000256" key="1">
    <source>
        <dbReference type="ARBA" id="ARBA00005417"/>
    </source>
</evidence>
<comment type="caution">
    <text evidence="7">The sequence shown here is derived from an EMBL/GenBank/DDBJ whole genome shotgun (WGS) entry which is preliminary data.</text>
</comment>
<evidence type="ECO:0000256" key="4">
    <source>
        <dbReference type="ARBA" id="ARBA00022840"/>
    </source>
</evidence>
<comment type="similarity">
    <text evidence="1">Belongs to the ABC transporter superfamily.</text>
</comment>
<name>A0ABW4S0T6_9RHOB</name>
<dbReference type="Gene3D" id="3.40.50.300">
    <property type="entry name" value="P-loop containing nucleotide triphosphate hydrolases"/>
    <property type="match status" value="1"/>
</dbReference>
<gene>
    <name evidence="7" type="ORF">ACFSGJ_02100</name>
</gene>
<evidence type="ECO:0000313" key="7">
    <source>
        <dbReference type="EMBL" id="MFD1911004.1"/>
    </source>
</evidence>
<keyword evidence="8" id="KW-1185">Reference proteome</keyword>
<dbReference type="InterPro" id="IPR027417">
    <property type="entry name" value="P-loop_NTPase"/>
</dbReference>
<evidence type="ECO:0000256" key="2">
    <source>
        <dbReference type="ARBA" id="ARBA00022448"/>
    </source>
</evidence>
<dbReference type="Proteomes" id="UP001597353">
    <property type="component" value="Unassembled WGS sequence"/>
</dbReference>
<dbReference type="SMART" id="SM00382">
    <property type="entry name" value="AAA"/>
    <property type="match status" value="1"/>
</dbReference>
<keyword evidence="4 7" id="KW-0067">ATP-binding</keyword>
<accession>A0ABW4S0T6</accession>
<dbReference type="PROSITE" id="PS00211">
    <property type="entry name" value="ABC_TRANSPORTER_1"/>
    <property type="match status" value="1"/>
</dbReference>
<dbReference type="Pfam" id="PF00005">
    <property type="entry name" value="ABC_tran"/>
    <property type="match status" value="1"/>
</dbReference>
<dbReference type="EMBL" id="JBHUGH010000002">
    <property type="protein sequence ID" value="MFD1911004.1"/>
    <property type="molecule type" value="Genomic_DNA"/>
</dbReference>
<reference evidence="8" key="1">
    <citation type="journal article" date="2019" name="Int. J. Syst. Evol. Microbiol.">
        <title>The Global Catalogue of Microorganisms (GCM) 10K type strain sequencing project: providing services to taxonomists for standard genome sequencing and annotation.</title>
        <authorList>
            <consortium name="The Broad Institute Genomics Platform"/>
            <consortium name="The Broad Institute Genome Sequencing Center for Infectious Disease"/>
            <person name="Wu L."/>
            <person name="Ma J."/>
        </authorList>
    </citation>
    <scope>NUCLEOTIDE SEQUENCE [LARGE SCALE GENOMIC DNA]</scope>
    <source>
        <strain evidence="8">CGMCC 4.7242</strain>
    </source>
</reference>
<evidence type="ECO:0000256" key="3">
    <source>
        <dbReference type="ARBA" id="ARBA00022741"/>
    </source>
</evidence>
<dbReference type="SUPFAM" id="SSF52540">
    <property type="entry name" value="P-loop containing nucleoside triphosphate hydrolases"/>
    <property type="match status" value="1"/>
</dbReference>
<evidence type="ECO:0000313" key="8">
    <source>
        <dbReference type="Proteomes" id="UP001597353"/>
    </source>
</evidence>
<organism evidence="7 8">
    <name type="scientific">Halodurantibacterium flavum</name>
    <dbReference type="NCBI Taxonomy" id="1382802"/>
    <lineage>
        <taxon>Bacteria</taxon>
        <taxon>Pseudomonadati</taxon>
        <taxon>Pseudomonadota</taxon>
        <taxon>Alphaproteobacteria</taxon>
        <taxon>Rhodobacterales</taxon>
        <taxon>Paracoccaceae</taxon>
        <taxon>Halodurantibacterium</taxon>
    </lineage>
</organism>
<protein>
    <submittedName>
        <fullName evidence="7">ATP-binding cassette domain-containing protein</fullName>
    </submittedName>
</protein>
<dbReference type="PANTHER" id="PTHR43820">
    <property type="entry name" value="HIGH-AFFINITY BRANCHED-CHAIN AMINO ACID TRANSPORT ATP-BINDING PROTEIN LIVF"/>
    <property type="match status" value="1"/>
</dbReference>
<sequence>MLEARNLSVSIAGTPILRNAALTIERGTTVGLIGRNGAGKTTFMRTVMGLQKLSSGQLAIQGKYLTEAPAHTRAAMGVGYMPEDRRLIPEFNVEENILLPLYALGQKPDPARLRWVYDLMPEIARFADRKALSLSGGQQKLVALGRALIVGRNLLLLDEPFEGVAPALAQRLIEVIAALRGEGLSVLLSESDHVHSSKLLDRLYVIERGEIERAQLAAA</sequence>
<evidence type="ECO:0000256" key="5">
    <source>
        <dbReference type="ARBA" id="ARBA00022970"/>
    </source>
</evidence>
<dbReference type="InterPro" id="IPR052156">
    <property type="entry name" value="BCAA_Transport_ATP-bd_LivF"/>
</dbReference>